<dbReference type="GO" id="GO:0005525">
    <property type="term" value="F:GTP binding"/>
    <property type="evidence" value="ECO:0007669"/>
    <property type="project" value="UniProtKB-UniRule"/>
</dbReference>
<feature type="compositionally biased region" description="Acidic residues" evidence="10">
    <location>
        <begin position="170"/>
        <end position="185"/>
    </location>
</feature>
<evidence type="ECO:0000259" key="11">
    <source>
        <dbReference type="PROSITE" id="PS00300"/>
    </source>
</evidence>
<dbReference type="RefSeq" id="WP_180498591.1">
    <property type="nucleotide sequence ID" value="NZ_CAIJCS010000014.1"/>
</dbReference>
<comment type="function">
    <text evidence="9">Involved in targeting and insertion of nascent membrane proteins into the cytoplasmic membrane. Acts as a receptor for the complex formed by the signal recognition particle (SRP) and the ribosome-nascent chain (RNC).</text>
</comment>
<keyword evidence="4 9" id="KW-0378">Hydrolase</keyword>
<dbReference type="InterPro" id="IPR003593">
    <property type="entry name" value="AAA+_ATPase"/>
</dbReference>
<dbReference type="InterPro" id="IPR004390">
    <property type="entry name" value="SR_rcpt_FtsY"/>
</dbReference>
<comment type="caution">
    <text evidence="12">The sequence shown here is derived from an EMBL/GenBank/DDBJ whole genome shotgun (WGS) entry which is preliminary data.</text>
</comment>
<keyword evidence="5 9" id="KW-0342">GTP-binding</keyword>
<dbReference type="SMART" id="SM00962">
    <property type="entry name" value="SRP54"/>
    <property type="match status" value="1"/>
</dbReference>
<feature type="binding site" evidence="9">
    <location>
        <begin position="418"/>
        <end position="422"/>
    </location>
    <ligand>
        <name>GTP</name>
        <dbReference type="ChEBI" id="CHEBI:37565"/>
    </ligand>
</feature>
<feature type="compositionally biased region" description="Acidic residues" evidence="10">
    <location>
        <begin position="28"/>
        <end position="41"/>
    </location>
</feature>
<feature type="region of interest" description="Disordered" evidence="10">
    <location>
        <begin position="122"/>
        <end position="141"/>
    </location>
</feature>
<protein>
    <recommendedName>
        <fullName evidence="9">Signal recognition particle receptor FtsY</fullName>
        <shortName evidence="9">SRP receptor</shortName>
        <ecNumber evidence="9">3.6.5.4</ecNumber>
    </recommendedName>
</protein>
<comment type="subunit">
    <text evidence="9">Part of the signal recognition particle protein translocation system, which is composed of SRP and FtsY.</text>
</comment>
<feature type="compositionally biased region" description="Basic and acidic residues" evidence="10">
    <location>
        <begin position="42"/>
        <end position="56"/>
    </location>
</feature>
<sequence>MLEWLKKKFNKNEEDVETKEETGKEEAEVSDEVQDEPEAVEADTKESDESLTKETEIVDPETEADEEIKEETKKAPEENLITEKYSFDNKEKTGETVAEETLEIEEEPLGEEQLEAEEIVESRKEENLVDEEVFETTEDFQTHKVEEEVIAVSENEEIIEPKLTFEVDTVEELSEEDEKDSEEVKEDFVDKSLESKADENANENDSAAESEITESVEEEEKQEEEKVGWFGKLKAGLSKTRDDMNYKINDILGNYVKIDEDMIEDLEDLLISSDIGMETTMLLIDNLRDSIREQQIQDPNDVKPLLAEEIRKILEKNEEDHRLNLDISPSIILIVGVNGVGKTTTIGKLAHRLKGEGKSVLIAAADTFRAAAIEQVETWGERSGVPVISHKEGADPAAVVFDAIQAQKARNIDVLICDTAGRLHNKKNLMNELEKIHRIIEKESPDAQKESLLVLDATTGQNAILQAKSFDEVTHLTGIVLTKLDGTAKGGVVLPLTQELDIPIKLIGVGEGMNDLQEFSGKDFADALVNIE</sequence>
<dbReference type="SUPFAM" id="SSF47364">
    <property type="entry name" value="Domain of the SRP/SRP receptor G-proteins"/>
    <property type="match status" value="1"/>
</dbReference>
<dbReference type="FunFam" id="1.20.120.140:FF:000002">
    <property type="entry name" value="Signal recognition particle receptor FtsY"/>
    <property type="match status" value="1"/>
</dbReference>
<dbReference type="HAMAP" id="MF_00920">
    <property type="entry name" value="FtsY"/>
    <property type="match status" value="1"/>
</dbReference>
<evidence type="ECO:0000256" key="6">
    <source>
        <dbReference type="ARBA" id="ARBA00023136"/>
    </source>
</evidence>
<dbReference type="SUPFAM" id="SSF52540">
    <property type="entry name" value="P-loop containing nucleoside triphosphate hydrolases"/>
    <property type="match status" value="1"/>
</dbReference>
<evidence type="ECO:0000256" key="3">
    <source>
        <dbReference type="ARBA" id="ARBA00022741"/>
    </source>
</evidence>
<dbReference type="Pfam" id="PF00448">
    <property type="entry name" value="SRP54"/>
    <property type="match status" value="1"/>
</dbReference>
<evidence type="ECO:0000256" key="2">
    <source>
        <dbReference type="ARBA" id="ARBA00022490"/>
    </source>
</evidence>
<keyword evidence="7 9" id="KW-0675">Receptor</keyword>
<keyword evidence="1 9" id="KW-1003">Cell membrane</keyword>
<dbReference type="Gene3D" id="1.20.120.140">
    <property type="entry name" value="Signal recognition particle SRP54, nucleotide-binding domain"/>
    <property type="match status" value="1"/>
</dbReference>
<feature type="domain" description="SRP54-type proteins GTP-binding" evidence="11">
    <location>
        <begin position="503"/>
        <end position="516"/>
    </location>
</feature>
<comment type="subcellular location">
    <subcellularLocation>
        <location evidence="9">Cell membrane</location>
        <topology evidence="9">Peripheral membrane protein</topology>
        <orientation evidence="9">Cytoplasmic side</orientation>
    </subcellularLocation>
    <subcellularLocation>
        <location evidence="9">Cytoplasm</location>
    </subcellularLocation>
</comment>
<dbReference type="InterPro" id="IPR042101">
    <property type="entry name" value="SRP54_N_sf"/>
</dbReference>
<evidence type="ECO:0000256" key="4">
    <source>
        <dbReference type="ARBA" id="ARBA00022801"/>
    </source>
</evidence>
<dbReference type="InterPro" id="IPR000897">
    <property type="entry name" value="SRP54_GTPase_dom"/>
</dbReference>
<dbReference type="PROSITE" id="PS00300">
    <property type="entry name" value="SRP54"/>
    <property type="match status" value="1"/>
</dbReference>
<dbReference type="NCBIfam" id="TIGR00064">
    <property type="entry name" value="ftsY"/>
    <property type="match status" value="1"/>
</dbReference>
<evidence type="ECO:0000256" key="8">
    <source>
        <dbReference type="ARBA" id="ARBA00048027"/>
    </source>
</evidence>
<dbReference type="Pfam" id="PF02881">
    <property type="entry name" value="SRP54_N"/>
    <property type="match status" value="1"/>
</dbReference>
<keyword evidence="13" id="KW-1185">Reference proteome</keyword>
<dbReference type="EMBL" id="CAIJCS010000014">
    <property type="protein sequence ID" value="CAC9924762.1"/>
    <property type="molecule type" value="Genomic_DNA"/>
</dbReference>
<evidence type="ECO:0000256" key="9">
    <source>
        <dbReference type="HAMAP-Rule" id="MF_00920"/>
    </source>
</evidence>
<keyword evidence="3 9" id="KW-0547">Nucleotide-binding</keyword>
<gene>
    <name evidence="9 12" type="primary">ftsY</name>
    <name evidence="12" type="ORF">PEPNEM18_00334</name>
</gene>
<reference evidence="12 13" key="1">
    <citation type="submission" date="2020-06" db="EMBL/GenBank/DDBJ databases">
        <authorList>
            <person name="Criscuolo A."/>
        </authorList>
    </citation>
    <scope>NUCLEOTIDE SEQUENCE [LARGE SCALE GENOMIC DNA]</scope>
    <source>
        <strain evidence="12">1804121828</strain>
    </source>
</reference>
<dbReference type="CDD" id="cd17874">
    <property type="entry name" value="FtsY"/>
    <property type="match status" value="1"/>
</dbReference>
<dbReference type="FunFam" id="3.40.50.300:FF:000053">
    <property type="entry name" value="Signal recognition particle receptor FtsY"/>
    <property type="match status" value="1"/>
</dbReference>
<evidence type="ECO:0000256" key="5">
    <source>
        <dbReference type="ARBA" id="ARBA00023134"/>
    </source>
</evidence>
<feature type="compositionally biased region" description="Acidic residues" evidence="10">
    <location>
        <begin position="57"/>
        <end position="69"/>
    </location>
</feature>
<feature type="compositionally biased region" description="Basic and acidic residues" evidence="10">
    <location>
        <begin position="1"/>
        <end position="27"/>
    </location>
</feature>
<dbReference type="EC" id="3.6.5.4" evidence="9"/>
<feature type="compositionally biased region" description="Acidic residues" evidence="10">
    <location>
        <begin position="200"/>
        <end position="222"/>
    </location>
</feature>
<feature type="compositionally biased region" description="Acidic residues" evidence="10">
    <location>
        <begin position="128"/>
        <end position="138"/>
    </location>
</feature>
<dbReference type="GO" id="GO:0005737">
    <property type="term" value="C:cytoplasm"/>
    <property type="evidence" value="ECO:0007669"/>
    <property type="project" value="UniProtKB-SubCell"/>
</dbReference>
<dbReference type="GO" id="GO:0005047">
    <property type="term" value="F:signal recognition particle binding"/>
    <property type="evidence" value="ECO:0007669"/>
    <property type="project" value="TreeGrafter"/>
</dbReference>
<comment type="catalytic activity">
    <reaction evidence="8 9">
        <text>GTP + H2O = GDP + phosphate + H(+)</text>
        <dbReference type="Rhea" id="RHEA:19669"/>
        <dbReference type="ChEBI" id="CHEBI:15377"/>
        <dbReference type="ChEBI" id="CHEBI:15378"/>
        <dbReference type="ChEBI" id="CHEBI:37565"/>
        <dbReference type="ChEBI" id="CHEBI:43474"/>
        <dbReference type="ChEBI" id="CHEBI:58189"/>
        <dbReference type="EC" id="3.6.5.4"/>
    </reaction>
</comment>
<feature type="region of interest" description="Disordered" evidence="10">
    <location>
        <begin position="170"/>
        <end position="225"/>
    </location>
</feature>
<feature type="compositionally biased region" description="Basic and acidic residues" evidence="10">
    <location>
        <begin position="186"/>
        <end position="199"/>
    </location>
</feature>
<feature type="binding site" evidence="9">
    <location>
        <begin position="336"/>
        <end position="343"/>
    </location>
    <ligand>
        <name>GTP</name>
        <dbReference type="ChEBI" id="CHEBI:37565"/>
    </ligand>
</feature>
<organism evidence="12 13">
    <name type="scientific">Aedoeadaptatus nemausensis</name>
    <dbReference type="NCBI Taxonomy" id="2582829"/>
    <lineage>
        <taxon>Bacteria</taxon>
        <taxon>Bacillati</taxon>
        <taxon>Bacillota</taxon>
        <taxon>Tissierellia</taxon>
        <taxon>Tissierellales</taxon>
        <taxon>Peptoniphilaceae</taxon>
        <taxon>Aedoeadaptatus</taxon>
    </lineage>
</organism>
<dbReference type="GO" id="GO:0003924">
    <property type="term" value="F:GTPase activity"/>
    <property type="evidence" value="ECO:0007669"/>
    <property type="project" value="UniProtKB-UniRule"/>
</dbReference>
<dbReference type="PANTHER" id="PTHR43134:SF1">
    <property type="entry name" value="SIGNAL RECOGNITION PARTICLE RECEPTOR SUBUNIT ALPHA"/>
    <property type="match status" value="1"/>
</dbReference>
<dbReference type="InterPro" id="IPR036225">
    <property type="entry name" value="SRP/SRP_N"/>
</dbReference>
<feature type="binding site" evidence="9">
    <location>
        <begin position="482"/>
        <end position="485"/>
    </location>
    <ligand>
        <name>GTP</name>
        <dbReference type="ChEBI" id="CHEBI:37565"/>
    </ligand>
</feature>
<dbReference type="PANTHER" id="PTHR43134">
    <property type="entry name" value="SIGNAL RECOGNITION PARTICLE RECEPTOR SUBUNIT ALPHA"/>
    <property type="match status" value="1"/>
</dbReference>
<accession>A0A6V6XZB5</accession>
<name>A0A6V6XZB5_9FIRM</name>
<dbReference type="SMART" id="SM00382">
    <property type="entry name" value="AAA"/>
    <property type="match status" value="1"/>
</dbReference>
<comment type="similarity">
    <text evidence="9">Belongs to the GTP-binding SRP family. FtsY subfamily.</text>
</comment>
<evidence type="ECO:0000313" key="13">
    <source>
        <dbReference type="Proteomes" id="UP000586454"/>
    </source>
</evidence>
<dbReference type="SMART" id="SM00963">
    <property type="entry name" value="SRP54_N"/>
    <property type="match status" value="1"/>
</dbReference>
<feature type="compositionally biased region" description="Basic and acidic residues" evidence="10">
    <location>
        <begin position="85"/>
        <end position="94"/>
    </location>
</feature>
<dbReference type="InterPro" id="IPR013822">
    <property type="entry name" value="Signal_recog_particl_SRP54_hlx"/>
</dbReference>
<dbReference type="Gene3D" id="3.40.50.300">
    <property type="entry name" value="P-loop containing nucleotide triphosphate hydrolases"/>
    <property type="match status" value="1"/>
</dbReference>
<dbReference type="GO" id="GO:0006614">
    <property type="term" value="P:SRP-dependent cotranslational protein targeting to membrane"/>
    <property type="evidence" value="ECO:0007669"/>
    <property type="project" value="InterPro"/>
</dbReference>
<dbReference type="GO" id="GO:0005886">
    <property type="term" value="C:plasma membrane"/>
    <property type="evidence" value="ECO:0007669"/>
    <property type="project" value="UniProtKB-SubCell"/>
</dbReference>
<dbReference type="Proteomes" id="UP000586454">
    <property type="component" value="Unassembled WGS sequence"/>
</dbReference>
<evidence type="ECO:0000313" key="12">
    <source>
        <dbReference type="EMBL" id="CAC9924762.1"/>
    </source>
</evidence>
<keyword evidence="6 9" id="KW-0472">Membrane</keyword>
<evidence type="ECO:0000256" key="1">
    <source>
        <dbReference type="ARBA" id="ARBA00022475"/>
    </source>
</evidence>
<dbReference type="AlphaFoldDB" id="A0A6V6XZB5"/>
<keyword evidence="2 9" id="KW-0963">Cytoplasm</keyword>
<feature type="region of interest" description="Disordered" evidence="10">
    <location>
        <begin position="1"/>
        <end position="95"/>
    </location>
</feature>
<proteinExistence type="inferred from homology"/>
<evidence type="ECO:0000256" key="10">
    <source>
        <dbReference type="SAM" id="MobiDB-lite"/>
    </source>
</evidence>
<evidence type="ECO:0000256" key="7">
    <source>
        <dbReference type="ARBA" id="ARBA00023170"/>
    </source>
</evidence>
<dbReference type="InterPro" id="IPR027417">
    <property type="entry name" value="P-loop_NTPase"/>
</dbReference>